<dbReference type="PANTHER" id="PTHR10188:SF6">
    <property type="entry name" value="N(4)-(BETA-N-ACETYLGLUCOSAMINYL)-L-ASPARAGINASE"/>
    <property type="match status" value="1"/>
</dbReference>
<dbReference type="GO" id="GO:0005737">
    <property type="term" value="C:cytoplasm"/>
    <property type="evidence" value="ECO:0007669"/>
    <property type="project" value="TreeGrafter"/>
</dbReference>
<dbReference type="OrthoDB" id="9780217at2"/>
<gene>
    <name evidence="2" type="ordered locus">Deima_3133</name>
</gene>
<dbReference type="Pfam" id="PF01112">
    <property type="entry name" value="Asparaginase_2"/>
    <property type="match status" value="2"/>
</dbReference>
<keyword evidence="3" id="KW-1185">Reference proteome</keyword>
<evidence type="ECO:0000256" key="1">
    <source>
        <dbReference type="SAM" id="MobiDB-lite"/>
    </source>
</evidence>
<dbReference type="PANTHER" id="PTHR10188">
    <property type="entry name" value="L-ASPARAGINASE"/>
    <property type="match status" value="1"/>
</dbReference>
<dbReference type="InterPro" id="IPR029055">
    <property type="entry name" value="Ntn_hydrolases_N"/>
</dbReference>
<dbReference type="InterPro" id="IPR000246">
    <property type="entry name" value="Peptidase_T2"/>
</dbReference>
<dbReference type="EMBL" id="CP002454">
    <property type="protein sequence ID" value="ADV68762.1"/>
    <property type="molecule type" value="Genomic_DNA"/>
</dbReference>
<dbReference type="eggNOG" id="COG1446">
    <property type="taxonomic scope" value="Bacteria"/>
</dbReference>
<accession>E8U3R9</accession>
<dbReference type="SUPFAM" id="SSF56235">
    <property type="entry name" value="N-terminal nucleophile aminohydrolases (Ntn hydrolases)"/>
    <property type="match status" value="1"/>
</dbReference>
<dbReference type="AlphaFoldDB" id="E8U3R9"/>
<sequence>MTDARAAAPHAEWMIVVHGGAKTIQPHEEPANREGCLRALAAGRAVLAANGRAVDAVTAAIQVLEAESAFHAGPGGAPSAGDGELGAALMDGETLQVGAVAALRGMPHPILVARALLPEPENLLVGAVAARFAAQRGVPLRDAPAAARDAVGCVARDARGHLAAGTSTGGPDGQCGDSPVPGGGFLADDTRGAAALSGNGARIDRVTLARRAVAGLREHQPDGAVHDALRTMQVHAGGGAGIILLDPDGRLGWGHTSSHFACAWQSARDAHPTVHLRRAAPPVGADKGD</sequence>
<evidence type="ECO:0000313" key="2">
    <source>
        <dbReference type="EMBL" id="ADV68762.1"/>
    </source>
</evidence>
<dbReference type="KEGG" id="dmr:Deima_3133"/>
<protein>
    <submittedName>
        <fullName evidence="2">Peptidase T2 asparaginase 2</fullName>
    </submittedName>
</protein>
<dbReference type="STRING" id="709986.Deima_3133"/>
<proteinExistence type="predicted"/>
<reference evidence="3" key="2">
    <citation type="submission" date="2011-01" db="EMBL/GenBank/DDBJ databases">
        <title>The complete genome of Deinococcus maricopensis DSM 21211.</title>
        <authorList>
            <consortium name="US DOE Joint Genome Institute (JGI-PGF)"/>
            <person name="Lucas S."/>
            <person name="Copeland A."/>
            <person name="Lapidus A."/>
            <person name="Goodwin L."/>
            <person name="Pitluck S."/>
            <person name="Kyrpides N."/>
            <person name="Mavromatis K."/>
            <person name="Pagani I."/>
            <person name="Ivanova N."/>
            <person name="Ovchinnikova G."/>
            <person name="Zeytun A."/>
            <person name="Detter J.C."/>
            <person name="Han C."/>
            <person name="Land M."/>
            <person name="Hauser L."/>
            <person name="Markowitz V."/>
            <person name="Cheng J.-F."/>
            <person name="Hugenholtz P."/>
            <person name="Woyke T."/>
            <person name="Wu D."/>
            <person name="Pukall R."/>
            <person name="Gehrich-Schroeter G."/>
            <person name="Brambilla E."/>
            <person name="Klenk H.-P."/>
            <person name="Eisen J.A."/>
        </authorList>
    </citation>
    <scope>NUCLEOTIDE SEQUENCE [LARGE SCALE GENOMIC DNA]</scope>
    <source>
        <strain evidence="3">DSM 21211 / LMG 22137 / NRRL B-23946 / LB-34</strain>
    </source>
</reference>
<dbReference type="GO" id="GO:0016811">
    <property type="term" value="F:hydrolase activity, acting on carbon-nitrogen (but not peptide) bonds, in linear amides"/>
    <property type="evidence" value="ECO:0007669"/>
    <property type="project" value="UniProtKB-ARBA"/>
</dbReference>
<dbReference type="Gene3D" id="3.60.20.30">
    <property type="entry name" value="(Glycosyl)asparaginase"/>
    <property type="match status" value="1"/>
</dbReference>
<reference evidence="2 3" key="1">
    <citation type="journal article" date="2011" name="Stand. Genomic Sci.">
        <title>Complete genome sequence of Deinococcus maricopensis type strain (LB-34).</title>
        <authorList>
            <person name="Pukall R."/>
            <person name="Zeytun A."/>
            <person name="Lucas S."/>
            <person name="Lapidus A."/>
            <person name="Hammon N."/>
            <person name="Deshpande S."/>
            <person name="Nolan M."/>
            <person name="Cheng J.F."/>
            <person name="Pitluck S."/>
            <person name="Liolios K."/>
            <person name="Pagani I."/>
            <person name="Mikhailova N."/>
            <person name="Ivanova N."/>
            <person name="Mavromatis K."/>
            <person name="Pati A."/>
            <person name="Tapia R."/>
            <person name="Han C."/>
            <person name="Goodwin L."/>
            <person name="Chen A."/>
            <person name="Palaniappan K."/>
            <person name="Land M."/>
            <person name="Hauser L."/>
            <person name="Chang Y.J."/>
            <person name="Jeffries C.D."/>
            <person name="Brambilla E.M."/>
            <person name="Rohde M."/>
            <person name="Goker M."/>
            <person name="Detter J.C."/>
            <person name="Woyke T."/>
            <person name="Bristow J."/>
            <person name="Eisen J.A."/>
            <person name="Markowitz V."/>
            <person name="Hugenholtz P."/>
            <person name="Kyrpides N.C."/>
            <person name="Klenk H.P."/>
        </authorList>
    </citation>
    <scope>NUCLEOTIDE SEQUENCE [LARGE SCALE GENOMIC DNA]</scope>
    <source>
        <strain evidence="3">DSM 21211 / LMG 22137 / NRRL B-23946 / LB-34</strain>
    </source>
</reference>
<dbReference type="Proteomes" id="UP000008635">
    <property type="component" value="Chromosome"/>
</dbReference>
<name>E8U3R9_DEIML</name>
<evidence type="ECO:0000313" key="3">
    <source>
        <dbReference type="Proteomes" id="UP000008635"/>
    </source>
</evidence>
<feature type="region of interest" description="Disordered" evidence="1">
    <location>
        <begin position="163"/>
        <end position="186"/>
    </location>
</feature>
<dbReference type="CDD" id="cd04512">
    <property type="entry name" value="Ntn_Asparaginase_2_like"/>
    <property type="match status" value="1"/>
</dbReference>
<dbReference type="RefSeq" id="WP_013558265.1">
    <property type="nucleotide sequence ID" value="NC_014958.1"/>
</dbReference>
<organism evidence="2 3">
    <name type="scientific">Deinococcus maricopensis (strain DSM 21211 / LMG 22137 / NRRL B-23946 / LB-34)</name>
    <dbReference type="NCBI Taxonomy" id="709986"/>
    <lineage>
        <taxon>Bacteria</taxon>
        <taxon>Thermotogati</taxon>
        <taxon>Deinococcota</taxon>
        <taxon>Deinococci</taxon>
        <taxon>Deinococcales</taxon>
        <taxon>Deinococcaceae</taxon>
        <taxon>Deinococcus</taxon>
    </lineage>
</organism>
<dbReference type="HOGENOM" id="CLU_021603_1_2_0"/>